<dbReference type="InterPro" id="IPR004360">
    <property type="entry name" value="Glyas_Fos-R_dOase_dom"/>
</dbReference>
<evidence type="ECO:0000313" key="3">
    <source>
        <dbReference type="EMBL" id="KOB77347.1"/>
    </source>
</evidence>
<keyword evidence="4" id="KW-1185">Reference proteome</keyword>
<dbReference type="Pfam" id="PF00903">
    <property type="entry name" value="Glyoxalase"/>
    <property type="match status" value="1"/>
</dbReference>
<keyword evidence="1" id="KW-0479">Metal-binding</keyword>
<protein>
    <submittedName>
        <fullName evidence="3">Lactoylglutathione lyase</fullName>
    </submittedName>
</protein>
<evidence type="ECO:0000256" key="1">
    <source>
        <dbReference type="ARBA" id="ARBA00022723"/>
    </source>
</evidence>
<dbReference type="GO" id="GO:0004462">
    <property type="term" value="F:lactoylglutathione lyase activity"/>
    <property type="evidence" value="ECO:0007669"/>
    <property type="project" value="InterPro"/>
</dbReference>
<evidence type="ECO:0000259" key="2">
    <source>
        <dbReference type="Pfam" id="PF00903"/>
    </source>
</evidence>
<keyword evidence="3" id="KW-0456">Lyase</keyword>
<dbReference type="Gene3D" id="3.10.180.10">
    <property type="entry name" value="2,3-Dihydroxybiphenyl 1,2-Dioxygenase, domain 1"/>
    <property type="match status" value="1"/>
</dbReference>
<dbReference type="STRING" id="104452.A0A0L7LPJ0"/>
<comment type="caution">
    <text evidence="3">The sequence shown here is derived from an EMBL/GenBank/DDBJ whole genome shotgun (WGS) entry which is preliminary data.</text>
</comment>
<dbReference type="SUPFAM" id="SSF54593">
    <property type="entry name" value="Glyoxalase/Bleomycin resistance protein/Dihydroxybiphenyl dioxygenase"/>
    <property type="match status" value="1"/>
</dbReference>
<dbReference type="InterPro" id="IPR029068">
    <property type="entry name" value="Glyas_Bleomycin-R_OHBP_Dase"/>
</dbReference>
<dbReference type="EMBL" id="JTDY01000404">
    <property type="protein sequence ID" value="KOB77347.1"/>
    <property type="molecule type" value="Genomic_DNA"/>
</dbReference>
<reference evidence="3 4" key="1">
    <citation type="journal article" date="2015" name="Genome Biol. Evol.">
        <title>The genome of winter moth (Operophtera brumata) provides a genomic perspective on sexual dimorphism and phenology.</title>
        <authorList>
            <person name="Derks M.F."/>
            <person name="Smit S."/>
            <person name="Salis L."/>
            <person name="Schijlen E."/>
            <person name="Bossers A."/>
            <person name="Mateman C."/>
            <person name="Pijl A.S."/>
            <person name="de Ridder D."/>
            <person name="Groenen M.A."/>
            <person name="Visser M.E."/>
            <person name="Megens H.J."/>
        </authorList>
    </citation>
    <scope>NUCLEOTIDE SEQUENCE [LARGE SCALE GENOMIC DNA]</scope>
    <source>
        <strain evidence="3">WM2013NL</strain>
        <tissue evidence="3">Head and thorax</tissue>
    </source>
</reference>
<dbReference type="PANTHER" id="PTHR10374:SF30">
    <property type="entry name" value="LACTOYLGLUTATHIONE LYASE"/>
    <property type="match status" value="1"/>
</dbReference>
<dbReference type="Gene3D" id="2.40.50.140">
    <property type="entry name" value="Nucleic acid-binding proteins"/>
    <property type="match status" value="1"/>
</dbReference>
<dbReference type="InterPro" id="IPR018146">
    <property type="entry name" value="Glyoxalase_1_CS"/>
</dbReference>
<name>A0A0L7LPJ0_OPEBR</name>
<dbReference type="InterPro" id="IPR012340">
    <property type="entry name" value="NA-bd_OB-fold"/>
</dbReference>
<proteinExistence type="predicted"/>
<dbReference type="PANTHER" id="PTHR10374">
    <property type="entry name" value="LACTOYLGLUTATHIONE LYASE GLYOXALASE I"/>
    <property type="match status" value="1"/>
</dbReference>
<evidence type="ECO:0000313" key="4">
    <source>
        <dbReference type="Proteomes" id="UP000037510"/>
    </source>
</evidence>
<gene>
    <name evidence="3" type="ORF">OBRU01_04463</name>
</gene>
<dbReference type="PROSITE" id="PS00934">
    <property type="entry name" value="GLYOXALASE_I_1"/>
    <property type="match status" value="1"/>
</dbReference>
<organism evidence="3 4">
    <name type="scientific">Operophtera brumata</name>
    <name type="common">Winter moth</name>
    <name type="synonym">Phalaena brumata</name>
    <dbReference type="NCBI Taxonomy" id="104452"/>
    <lineage>
        <taxon>Eukaryota</taxon>
        <taxon>Metazoa</taxon>
        <taxon>Ecdysozoa</taxon>
        <taxon>Arthropoda</taxon>
        <taxon>Hexapoda</taxon>
        <taxon>Insecta</taxon>
        <taxon>Pterygota</taxon>
        <taxon>Neoptera</taxon>
        <taxon>Endopterygota</taxon>
        <taxon>Lepidoptera</taxon>
        <taxon>Glossata</taxon>
        <taxon>Ditrysia</taxon>
        <taxon>Geometroidea</taxon>
        <taxon>Geometridae</taxon>
        <taxon>Larentiinae</taxon>
        <taxon>Operophtera</taxon>
    </lineage>
</organism>
<feature type="domain" description="Glyoxalase/fosfomycin resistance/dioxygenase" evidence="2">
    <location>
        <begin position="192"/>
        <end position="224"/>
    </location>
</feature>
<sequence>MSNFQTSPVKLFIQDIFRANPTDNKYVYEFLGFQFKNVMVHGVATSVYNTTDRTTNFELSDPTGTVQCYYDSTKSNNTPKSDMINNLNYHFAAASKFGDENIVTMSMLMQKIKNKKLNITEGNYLSVVGDIFLDTKGHRMISVFDCVATSVERDIVWLEELRTMAGEGISPQEVEALCQTPNAGTNEFFFQQTMYRIKDPRKSIPFYTGVLGMTLLKQLHFPAMKFSLFFMGYENPADIPVDEEARKSKWLTNNFQIRTARRKVHKAAQRRQDEGTRAKMTALPAVNIEESSEEFEKHSKSGKYTYLYH</sequence>
<dbReference type="Proteomes" id="UP000037510">
    <property type="component" value="Unassembled WGS sequence"/>
</dbReference>
<dbReference type="AlphaFoldDB" id="A0A0L7LPJ0"/>
<dbReference type="GO" id="GO:0046872">
    <property type="term" value="F:metal ion binding"/>
    <property type="evidence" value="ECO:0007669"/>
    <property type="project" value="UniProtKB-KW"/>
</dbReference>
<accession>A0A0L7LPJ0</accession>